<organism evidence="2 3">
    <name type="scientific">Tanacetum coccineum</name>
    <dbReference type="NCBI Taxonomy" id="301880"/>
    <lineage>
        <taxon>Eukaryota</taxon>
        <taxon>Viridiplantae</taxon>
        <taxon>Streptophyta</taxon>
        <taxon>Embryophyta</taxon>
        <taxon>Tracheophyta</taxon>
        <taxon>Spermatophyta</taxon>
        <taxon>Magnoliopsida</taxon>
        <taxon>eudicotyledons</taxon>
        <taxon>Gunneridae</taxon>
        <taxon>Pentapetalae</taxon>
        <taxon>asterids</taxon>
        <taxon>campanulids</taxon>
        <taxon>Asterales</taxon>
        <taxon>Asteraceae</taxon>
        <taxon>Asteroideae</taxon>
        <taxon>Anthemideae</taxon>
        <taxon>Anthemidinae</taxon>
        <taxon>Tanacetum</taxon>
    </lineage>
</organism>
<feature type="compositionally biased region" description="Basic and acidic residues" evidence="1">
    <location>
        <begin position="84"/>
        <end position="102"/>
    </location>
</feature>
<evidence type="ECO:0000313" key="3">
    <source>
        <dbReference type="Proteomes" id="UP001151760"/>
    </source>
</evidence>
<reference evidence="2" key="1">
    <citation type="journal article" date="2022" name="Int. J. Mol. Sci.">
        <title>Draft Genome of Tanacetum Coccineum: Genomic Comparison of Closely Related Tanacetum-Family Plants.</title>
        <authorList>
            <person name="Yamashiro T."/>
            <person name="Shiraishi A."/>
            <person name="Nakayama K."/>
            <person name="Satake H."/>
        </authorList>
    </citation>
    <scope>NUCLEOTIDE SEQUENCE</scope>
</reference>
<feature type="compositionally biased region" description="Low complexity" evidence="1">
    <location>
        <begin position="110"/>
        <end position="120"/>
    </location>
</feature>
<protein>
    <submittedName>
        <fullName evidence="2">Uncharacterized protein</fullName>
    </submittedName>
</protein>
<keyword evidence="3" id="KW-1185">Reference proteome</keyword>
<sequence>MMVLAKPSLYLRGQTTIPKTQGALHNLQPKALVNDLSGAGTKYQTSSEVELEYEPLILTTVANIQALLGDSKDELKEDSDDEMLEAREELEHQSPSPHKDDPEPSNAKESTNASDSESSSCFETFNPFDNYMLIIEDSWVEVKATLLKALNSVSKTLEADSVLKASMQKMAEINNTTSGNITDLTELIRNANFP</sequence>
<reference evidence="2" key="2">
    <citation type="submission" date="2022-01" db="EMBL/GenBank/DDBJ databases">
        <authorList>
            <person name="Yamashiro T."/>
            <person name="Shiraishi A."/>
            <person name="Satake H."/>
            <person name="Nakayama K."/>
        </authorList>
    </citation>
    <scope>NUCLEOTIDE SEQUENCE</scope>
</reference>
<name>A0ABQ5BMW0_9ASTR</name>
<dbReference type="Proteomes" id="UP001151760">
    <property type="component" value="Unassembled WGS sequence"/>
</dbReference>
<evidence type="ECO:0000313" key="2">
    <source>
        <dbReference type="EMBL" id="GJT16160.1"/>
    </source>
</evidence>
<dbReference type="EMBL" id="BQNB010013453">
    <property type="protein sequence ID" value="GJT16160.1"/>
    <property type="molecule type" value="Genomic_DNA"/>
</dbReference>
<feature type="region of interest" description="Disordered" evidence="1">
    <location>
        <begin position="75"/>
        <end position="120"/>
    </location>
</feature>
<evidence type="ECO:0000256" key="1">
    <source>
        <dbReference type="SAM" id="MobiDB-lite"/>
    </source>
</evidence>
<accession>A0ABQ5BMW0</accession>
<gene>
    <name evidence="2" type="ORF">Tco_0874866</name>
</gene>
<comment type="caution">
    <text evidence="2">The sequence shown here is derived from an EMBL/GenBank/DDBJ whole genome shotgun (WGS) entry which is preliminary data.</text>
</comment>
<proteinExistence type="predicted"/>